<reference evidence="3 4" key="1">
    <citation type="journal article" date="2011" name="Stand. Genomic Sci.">
        <title>Complete genome sequence of Syntrophobotulus glycolicus type strain (FlGlyR).</title>
        <authorList>
            <person name="Han C."/>
            <person name="Mwirichia R."/>
            <person name="Chertkov O."/>
            <person name="Held B."/>
            <person name="Lapidus A."/>
            <person name="Nolan M."/>
            <person name="Lucas S."/>
            <person name="Hammon N."/>
            <person name="Deshpande S."/>
            <person name="Cheng J.F."/>
            <person name="Tapia R."/>
            <person name="Goodwin L."/>
            <person name="Pitluck S."/>
            <person name="Huntemann M."/>
            <person name="Liolios K."/>
            <person name="Ivanova N."/>
            <person name="Pagani I."/>
            <person name="Mavromatis K."/>
            <person name="Ovchinikova G."/>
            <person name="Pati A."/>
            <person name="Chen A."/>
            <person name="Palaniappan K."/>
            <person name="Land M."/>
            <person name="Hauser L."/>
            <person name="Brambilla E.M."/>
            <person name="Rohde M."/>
            <person name="Spring S."/>
            <person name="Sikorski J."/>
            <person name="Goker M."/>
            <person name="Woyke T."/>
            <person name="Bristow J."/>
            <person name="Eisen J.A."/>
            <person name="Markowitz V."/>
            <person name="Hugenholtz P."/>
            <person name="Kyrpides N.C."/>
            <person name="Klenk H.P."/>
            <person name="Detter J.C."/>
        </authorList>
    </citation>
    <scope>NUCLEOTIDE SEQUENCE [LARGE SCALE GENOMIC DNA]</scope>
    <source>
        <strain evidence="4">DSM 8271 / FlGlyR</strain>
    </source>
</reference>
<feature type="transmembrane region" description="Helical" evidence="1">
    <location>
        <begin position="141"/>
        <end position="163"/>
    </location>
</feature>
<name>F0SY79_SYNGF</name>
<reference evidence="4" key="2">
    <citation type="submission" date="2011-02" db="EMBL/GenBank/DDBJ databases">
        <title>The complete genome of Syntrophobotulus glycolicus DSM 8271.</title>
        <authorList>
            <person name="Lucas S."/>
            <person name="Copeland A."/>
            <person name="Lapidus A."/>
            <person name="Bruce D."/>
            <person name="Goodwin L."/>
            <person name="Pitluck S."/>
            <person name="Kyrpides N."/>
            <person name="Mavromatis K."/>
            <person name="Pagani I."/>
            <person name="Ivanova N."/>
            <person name="Mikhailova N."/>
            <person name="Chertkov O."/>
            <person name="Held B."/>
            <person name="Detter J.C."/>
            <person name="Tapia R."/>
            <person name="Han C."/>
            <person name="Land M."/>
            <person name="Hauser L."/>
            <person name="Markowitz V."/>
            <person name="Cheng J.-F."/>
            <person name="Hugenholtz P."/>
            <person name="Woyke T."/>
            <person name="Wu D."/>
            <person name="Spring S."/>
            <person name="Schroeder M."/>
            <person name="Brambilla E."/>
            <person name="Klenk H.-P."/>
            <person name="Eisen J.A."/>
        </authorList>
    </citation>
    <scope>NUCLEOTIDE SEQUENCE [LARGE SCALE GENOMIC DNA]</scope>
    <source>
        <strain evidence="4">DSM 8271 / FlGlyR</strain>
    </source>
</reference>
<feature type="transmembrane region" description="Helical" evidence="1">
    <location>
        <begin position="81"/>
        <end position="98"/>
    </location>
</feature>
<evidence type="ECO:0000256" key="1">
    <source>
        <dbReference type="SAM" id="Phobius"/>
    </source>
</evidence>
<dbReference type="eggNOG" id="COG5652">
    <property type="taxonomic scope" value="Bacteria"/>
</dbReference>
<dbReference type="HOGENOM" id="CLU_1432539_0_0_9"/>
<dbReference type="OrthoDB" id="291892at2"/>
<organism evidence="3 4">
    <name type="scientific">Syntrophobotulus glycolicus (strain DSM 8271 / FlGlyR)</name>
    <dbReference type="NCBI Taxonomy" id="645991"/>
    <lineage>
        <taxon>Bacteria</taxon>
        <taxon>Bacillati</taxon>
        <taxon>Bacillota</taxon>
        <taxon>Clostridia</taxon>
        <taxon>Eubacteriales</taxon>
        <taxon>Desulfitobacteriaceae</taxon>
        <taxon>Syntrophobotulus</taxon>
    </lineage>
</organism>
<gene>
    <name evidence="3" type="ordered locus">Sgly_1616</name>
</gene>
<proteinExistence type="predicted"/>
<accession>F0SY79</accession>
<evidence type="ECO:0000313" key="3">
    <source>
        <dbReference type="EMBL" id="ADY55914.1"/>
    </source>
</evidence>
<dbReference type="NCBIfam" id="NF037970">
    <property type="entry name" value="vanZ_1"/>
    <property type="match status" value="1"/>
</dbReference>
<keyword evidence="4" id="KW-1185">Reference proteome</keyword>
<dbReference type="Pfam" id="PF04892">
    <property type="entry name" value="VanZ"/>
    <property type="match status" value="1"/>
</dbReference>
<dbReference type="KEGG" id="sgy:Sgly_1616"/>
<feature type="transmembrane region" description="Helical" evidence="1">
    <location>
        <begin position="105"/>
        <end position="121"/>
    </location>
</feature>
<sequence length="178" mass="20387">MGKLIKRNFLNKRMILIVVLFSLLISLVVVSWELSAENGEQSNQVSQQIAEKVENCLGKHFPIDPSDTFWRVTFNLVLRKAAHFVEYFAIGTVMCAMLNVISRKVFPAASISVLLCLMMALTDEYHQMFTMRKPRLFDVYIDATGALAGVLIVSIFFGVFNYISHLKNRIKEYEEKEI</sequence>
<evidence type="ECO:0000259" key="2">
    <source>
        <dbReference type="Pfam" id="PF04892"/>
    </source>
</evidence>
<feature type="domain" description="VanZ-like" evidence="2">
    <location>
        <begin position="23"/>
        <end position="156"/>
    </location>
</feature>
<dbReference type="EMBL" id="CP002547">
    <property type="protein sequence ID" value="ADY55914.1"/>
    <property type="molecule type" value="Genomic_DNA"/>
</dbReference>
<protein>
    <submittedName>
        <fullName evidence="3">VanZ family protein</fullName>
    </submittedName>
</protein>
<dbReference type="AlphaFoldDB" id="F0SY79"/>
<evidence type="ECO:0000313" key="4">
    <source>
        <dbReference type="Proteomes" id="UP000007488"/>
    </source>
</evidence>
<keyword evidence="1" id="KW-0812">Transmembrane</keyword>
<dbReference type="InterPro" id="IPR006976">
    <property type="entry name" value="VanZ-like"/>
</dbReference>
<dbReference type="Proteomes" id="UP000007488">
    <property type="component" value="Chromosome"/>
</dbReference>
<keyword evidence="1" id="KW-1133">Transmembrane helix</keyword>
<dbReference type="STRING" id="645991.Sgly_1616"/>
<keyword evidence="1" id="KW-0472">Membrane</keyword>